<feature type="transmembrane region" description="Helical" evidence="1">
    <location>
        <begin position="65"/>
        <end position="86"/>
    </location>
</feature>
<protein>
    <submittedName>
        <fullName evidence="2">DUF6251 family protein</fullName>
    </submittedName>
</protein>
<evidence type="ECO:0000313" key="2">
    <source>
        <dbReference type="EMBL" id="WBP92197.1"/>
    </source>
</evidence>
<reference evidence="2 3" key="1">
    <citation type="submission" date="2022-12" db="EMBL/GenBank/DDBJ databases">
        <title>HUAS 3-15.</title>
        <authorList>
            <person name="Mo P."/>
        </authorList>
    </citation>
    <scope>NUCLEOTIDE SEQUENCE [LARGE SCALE GENOMIC DNA]</scope>
    <source>
        <strain evidence="2 3">HUAS 3-15</strain>
        <plasmid evidence="2 3">punmamed4</plasmid>
    </source>
</reference>
<name>A0ABY7QI01_9ACTN</name>
<feature type="transmembrane region" description="Helical" evidence="1">
    <location>
        <begin position="92"/>
        <end position="112"/>
    </location>
</feature>
<dbReference type="Pfam" id="PF19764">
    <property type="entry name" value="DUF6251"/>
    <property type="match status" value="1"/>
</dbReference>
<keyword evidence="1" id="KW-0472">Membrane</keyword>
<proteinExistence type="predicted"/>
<keyword evidence="1" id="KW-0812">Transmembrane</keyword>
<dbReference type="EMBL" id="CP115453">
    <property type="protein sequence ID" value="WBP92197.1"/>
    <property type="molecule type" value="Genomic_DNA"/>
</dbReference>
<evidence type="ECO:0000256" key="1">
    <source>
        <dbReference type="SAM" id="Phobius"/>
    </source>
</evidence>
<geneLocation type="plasmid" evidence="2 3">
    <name>punmamed4</name>
</geneLocation>
<organism evidence="2 3">
    <name type="scientific">Kitasatospora cathayae</name>
    <dbReference type="NCBI Taxonomy" id="3004092"/>
    <lineage>
        <taxon>Bacteria</taxon>
        <taxon>Bacillati</taxon>
        <taxon>Actinomycetota</taxon>
        <taxon>Actinomycetes</taxon>
        <taxon>Kitasatosporales</taxon>
        <taxon>Streptomycetaceae</taxon>
        <taxon>Kitasatospora</taxon>
    </lineage>
</organism>
<evidence type="ECO:0000313" key="3">
    <source>
        <dbReference type="Proteomes" id="UP001212821"/>
    </source>
</evidence>
<keyword evidence="2" id="KW-0614">Plasmid</keyword>
<keyword evidence="1" id="KW-1133">Transmembrane helix</keyword>
<keyword evidence="3" id="KW-1185">Reference proteome</keyword>
<dbReference type="InterPro" id="IPR046218">
    <property type="entry name" value="DUF6251"/>
</dbReference>
<gene>
    <name evidence="2" type="ORF">O1G21_41045</name>
</gene>
<accession>A0ABY7QI01</accession>
<dbReference type="Proteomes" id="UP001212821">
    <property type="component" value="Plasmid punmamed4"/>
</dbReference>
<sequence length="147" mass="15426">MADHYVPVPMPGHQVQPAAYYPAASPYGTQLPGVVQQPGQMPYYAAPPQVIVMQQPQQASELGPITLRLVLAAGAGAGAVSALVLLGPMLISLLQTLAITGLVIAVLAVVVLRSFNEYKTGREAGQVAKAQVGAAFAQRKARRTRRA</sequence>
<dbReference type="RefSeq" id="WP_270151944.1">
    <property type="nucleotide sequence ID" value="NZ_CP115453.1"/>
</dbReference>